<feature type="compositionally biased region" description="Low complexity" evidence="1">
    <location>
        <begin position="97"/>
        <end position="108"/>
    </location>
</feature>
<accession>A0AAU8AUG0</accession>
<sequence>MLRKKYTMFSTPRSRAVARISSDLGETVVQSGLAYTPADMQRMAERGVSITSQNMEGSYYYEPPTKDFDMPLMDTRGVDPADIWNAQMDARDKLNKSSKAAKAAKAAADPAQAGDS</sequence>
<proteinExistence type="predicted"/>
<reference evidence="2" key="1">
    <citation type="submission" date="2024-03" db="EMBL/GenBank/DDBJ databases">
        <title>Diverse circular DNA viruses in blood, oral, and fecal samples of captive lemurs.</title>
        <authorList>
            <person name="Paietta E.N."/>
            <person name="Kraberger S."/>
            <person name="Lund M.C."/>
            <person name="Custer J.M."/>
            <person name="Vargas K.M."/>
            <person name="Ehmke E.E."/>
            <person name="Yoder A.D."/>
            <person name="Varsani A."/>
        </authorList>
    </citation>
    <scope>NUCLEOTIDE SEQUENCE</scope>
    <source>
        <strain evidence="2">Duke_18_28</strain>
    </source>
</reference>
<evidence type="ECO:0000256" key="1">
    <source>
        <dbReference type="SAM" id="MobiDB-lite"/>
    </source>
</evidence>
<organism evidence="2">
    <name type="scientific">Dulem virus 262</name>
    <dbReference type="NCBI Taxonomy" id="3145739"/>
    <lineage>
        <taxon>Viruses</taxon>
        <taxon>Monodnaviria</taxon>
        <taxon>Sangervirae</taxon>
        <taxon>Phixviricota</taxon>
        <taxon>Malgrandaviricetes</taxon>
        <taxon>Petitvirales</taxon>
        <taxon>Microviridae</taxon>
        <taxon>Microvirus</taxon>
    </lineage>
</organism>
<dbReference type="EMBL" id="PP511329">
    <property type="protein sequence ID" value="XCD03214.1"/>
    <property type="molecule type" value="Genomic_DNA"/>
</dbReference>
<evidence type="ECO:0000313" key="2">
    <source>
        <dbReference type="EMBL" id="XCD03214.1"/>
    </source>
</evidence>
<name>A0AAU8AUG0_9VIRU</name>
<feature type="region of interest" description="Disordered" evidence="1">
    <location>
        <begin position="94"/>
        <end position="116"/>
    </location>
</feature>
<protein>
    <recommendedName>
        <fullName evidence="3">Internal scaffolding protein</fullName>
    </recommendedName>
</protein>
<evidence type="ECO:0008006" key="3">
    <source>
        <dbReference type="Google" id="ProtNLM"/>
    </source>
</evidence>